<feature type="coiled-coil region" evidence="5">
    <location>
        <begin position="199"/>
        <end position="264"/>
    </location>
</feature>
<sequence length="402" mass="46475">MNIVCVICSDLLVPSDDVFHTPCGHIFHFVCLTQWLERSKTCPQCREKTTSAKIHRIYFNFANSDNIIEDTCSLQDKVDKLNFQLVLKEKDIKHYAHKAETLETQNKMLKVEVRKVENELSEKQSGIYALKEQIKYFKEQNLEVENKKKEIEQLKKKIENYKNIQTLLEASIEDVDELVLRTCDVSTLVTYITVMKREMTTTLNKRRELRTKLRNLQQELTKVSMERNFLSEEETKRKKLEEDLMACESEKMLLQNKIQALEKDIYLIKKSNNVNLKTVNASTSKSCNCSEEKRIEHADKNIKNEKANVCQRKDQSISTNNETNSPYLPVKSIGVLALNQHTAQKRGTVKLPSSILTKKPRIEQACINNERVQINTITYNGLGGHSKLELFPTSSGIKSKKK</sequence>
<dbReference type="PANTHER" id="PTHR46569:SF1">
    <property type="entry name" value="E3 UBIQUITIN-PROTEIN LIGASE RFWD3-RELATED"/>
    <property type="match status" value="1"/>
</dbReference>
<evidence type="ECO:0000256" key="1">
    <source>
        <dbReference type="ARBA" id="ARBA00022723"/>
    </source>
</evidence>
<dbReference type="InterPro" id="IPR001841">
    <property type="entry name" value="Znf_RING"/>
</dbReference>
<reference evidence="7 8" key="1">
    <citation type="submission" date="2024-08" db="EMBL/GenBank/DDBJ databases">
        <authorList>
            <person name="Will J Nash"/>
            <person name="Angela Man"/>
            <person name="Seanna McTaggart"/>
            <person name="Kendall Baker"/>
            <person name="Tom Barker"/>
            <person name="Leah Catchpole"/>
            <person name="Alex Durrant"/>
            <person name="Karim Gharbi"/>
            <person name="Naomi Irish"/>
            <person name="Gemy Kaithakottil"/>
            <person name="Debby Ku"/>
            <person name="Aaliyah Providence"/>
            <person name="Felix Shaw"/>
            <person name="David Swarbreck"/>
            <person name="Chris Watkins"/>
            <person name="Ann M. McCartney"/>
            <person name="Giulio Formenti"/>
            <person name="Alice Mouton"/>
            <person name="Noel Vella"/>
            <person name="Bjorn M von Reumont"/>
            <person name="Adriana Vella"/>
            <person name="Wilfried Haerty"/>
        </authorList>
    </citation>
    <scope>NUCLEOTIDE SEQUENCE [LARGE SCALE GENOMIC DNA]</scope>
</reference>
<dbReference type="PANTHER" id="PTHR46569">
    <property type="entry name" value="E3 UBIQUITIN-PROTEIN LIGASE TRAIP"/>
    <property type="match status" value="1"/>
</dbReference>
<dbReference type="Pfam" id="PF13639">
    <property type="entry name" value="zf-RING_2"/>
    <property type="match status" value="1"/>
</dbReference>
<evidence type="ECO:0000256" key="4">
    <source>
        <dbReference type="PROSITE-ProRule" id="PRU00175"/>
    </source>
</evidence>
<dbReference type="SMART" id="SM00744">
    <property type="entry name" value="RINGv"/>
    <property type="match status" value="1"/>
</dbReference>
<keyword evidence="8" id="KW-1185">Reference proteome</keyword>
<dbReference type="InterPro" id="IPR013083">
    <property type="entry name" value="Znf_RING/FYVE/PHD"/>
</dbReference>
<dbReference type="Gene3D" id="3.30.40.10">
    <property type="entry name" value="Zinc/RING finger domain, C3HC4 (zinc finger)"/>
    <property type="match status" value="1"/>
</dbReference>
<feature type="domain" description="RING-type" evidence="6">
    <location>
        <begin position="5"/>
        <end position="46"/>
    </location>
</feature>
<organism evidence="7 8">
    <name type="scientific">Xylocopa violacea</name>
    <name type="common">Violet carpenter bee</name>
    <name type="synonym">Apis violacea</name>
    <dbReference type="NCBI Taxonomy" id="135666"/>
    <lineage>
        <taxon>Eukaryota</taxon>
        <taxon>Metazoa</taxon>
        <taxon>Ecdysozoa</taxon>
        <taxon>Arthropoda</taxon>
        <taxon>Hexapoda</taxon>
        <taxon>Insecta</taxon>
        <taxon>Pterygota</taxon>
        <taxon>Neoptera</taxon>
        <taxon>Endopterygota</taxon>
        <taxon>Hymenoptera</taxon>
        <taxon>Apocrita</taxon>
        <taxon>Aculeata</taxon>
        <taxon>Apoidea</taxon>
        <taxon>Anthophila</taxon>
        <taxon>Apidae</taxon>
        <taxon>Xylocopa</taxon>
        <taxon>Xylocopa</taxon>
    </lineage>
</organism>
<evidence type="ECO:0000256" key="5">
    <source>
        <dbReference type="SAM" id="Coils"/>
    </source>
</evidence>
<protein>
    <recommendedName>
        <fullName evidence="6">RING-type domain-containing protein</fullName>
    </recommendedName>
</protein>
<dbReference type="PROSITE" id="PS50089">
    <property type="entry name" value="ZF_RING_2"/>
    <property type="match status" value="1"/>
</dbReference>
<feature type="coiled-coil region" evidence="5">
    <location>
        <begin position="92"/>
        <end position="171"/>
    </location>
</feature>
<dbReference type="InterPro" id="IPR052639">
    <property type="entry name" value="TRAIP_ubiq-protein_ligase"/>
</dbReference>
<dbReference type="SMART" id="SM00184">
    <property type="entry name" value="RING"/>
    <property type="match status" value="1"/>
</dbReference>
<keyword evidence="1" id="KW-0479">Metal-binding</keyword>
<dbReference type="EMBL" id="CAXAJV020001292">
    <property type="protein sequence ID" value="CAL7941862.1"/>
    <property type="molecule type" value="Genomic_DNA"/>
</dbReference>
<evidence type="ECO:0000256" key="2">
    <source>
        <dbReference type="ARBA" id="ARBA00022771"/>
    </source>
</evidence>
<evidence type="ECO:0000259" key="6">
    <source>
        <dbReference type="PROSITE" id="PS50089"/>
    </source>
</evidence>
<proteinExistence type="predicted"/>
<evidence type="ECO:0000313" key="8">
    <source>
        <dbReference type="Proteomes" id="UP001642520"/>
    </source>
</evidence>
<accession>A0ABP1NLP2</accession>
<dbReference type="Proteomes" id="UP001642520">
    <property type="component" value="Unassembled WGS sequence"/>
</dbReference>
<comment type="caution">
    <text evidence="7">The sequence shown here is derived from an EMBL/GenBank/DDBJ whole genome shotgun (WGS) entry which is preliminary data.</text>
</comment>
<keyword evidence="3" id="KW-0862">Zinc</keyword>
<dbReference type="InterPro" id="IPR011016">
    <property type="entry name" value="Znf_RING-CH"/>
</dbReference>
<evidence type="ECO:0000256" key="3">
    <source>
        <dbReference type="ARBA" id="ARBA00022833"/>
    </source>
</evidence>
<name>A0ABP1NLP2_XYLVO</name>
<evidence type="ECO:0000313" key="7">
    <source>
        <dbReference type="EMBL" id="CAL7941862.1"/>
    </source>
</evidence>
<keyword evidence="2 4" id="KW-0863">Zinc-finger</keyword>
<dbReference type="SUPFAM" id="SSF57850">
    <property type="entry name" value="RING/U-box"/>
    <property type="match status" value="1"/>
</dbReference>
<gene>
    <name evidence="7" type="ORF">XYLVIOL_LOCUS5237</name>
</gene>
<keyword evidence="5" id="KW-0175">Coiled coil</keyword>